<dbReference type="Proteomes" id="UP000282312">
    <property type="component" value="Unassembled WGS sequence"/>
</dbReference>
<keyword evidence="3" id="KW-1185">Reference proteome</keyword>
<dbReference type="Pfam" id="PF24693">
    <property type="entry name" value="DUF7660"/>
    <property type="match status" value="1"/>
</dbReference>
<organism evidence="2 3">
    <name type="scientific">Micromonospora inaquosa</name>
    <dbReference type="NCBI Taxonomy" id="2203716"/>
    <lineage>
        <taxon>Bacteria</taxon>
        <taxon>Bacillati</taxon>
        <taxon>Actinomycetota</taxon>
        <taxon>Actinomycetes</taxon>
        <taxon>Micromonosporales</taxon>
        <taxon>Micromonosporaceae</taxon>
        <taxon>Micromonospora</taxon>
    </lineage>
</organism>
<protein>
    <recommendedName>
        <fullName evidence="1">DUF7660 domain-containing protein</fullName>
    </recommendedName>
</protein>
<dbReference type="RefSeq" id="WP_124770959.1">
    <property type="nucleotide sequence ID" value="NZ_JBEZFR010000006.1"/>
</dbReference>
<evidence type="ECO:0000313" key="3">
    <source>
        <dbReference type="Proteomes" id="UP000282312"/>
    </source>
</evidence>
<evidence type="ECO:0000259" key="1">
    <source>
        <dbReference type="Pfam" id="PF24693"/>
    </source>
</evidence>
<dbReference type="EMBL" id="QGSZ01000119">
    <property type="protein sequence ID" value="RQX07408.1"/>
    <property type="molecule type" value="Genomic_DNA"/>
</dbReference>
<dbReference type="OrthoDB" id="1373771at2"/>
<comment type="caution">
    <text evidence="2">The sequence shown here is derived from an EMBL/GenBank/DDBJ whole genome shotgun (WGS) entry which is preliminary data.</text>
</comment>
<feature type="domain" description="DUF7660" evidence="1">
    <location>
        <begin position="29"/>
        <end position="95"/>
    </location>
</feature>
<sequence>MRGPYDTGRFADVPDTYFDNIDSAGGVARVVDQMLADLQANPDAWENYTLESFLDALSRVLDATPQYYANRGQPMPDQPTWEELAQTLLGATGYE</sequence>
<proteinExistence type="predicted"/>
<evidence type="ECO:0000313" key="2">
    <source>
        <dbReference type="EMBL" id="RQX07408.1"/>
    </source>
</evidence>
<accession>A0A3N9X2U4</accession>
<name>A0A3N9X2U4_9ACTN</name>
<dbReference type="InterPro" id="IPR056077">
    <property type="entry name" value="DUF7660"/>
</dbReference>
<reference evidence="2 3" key="1">
    <citation type="submission" date="2018-05" db="EMBL/GenBank/DDBJ databases">
        <title>Micromonospora from Atacama Desert.</title>
        <authorList>
            <person name="Carro L."/>
            <person name="Goodfellow M."/>
            <person name="Klenk H.-P."/>
        </authorList>
    </citation>
    <scope>NUCLEOTIDE SEQUENCE [LARGE SCALE GENOMIC DNA]</scope>
    <source>
        <strain evidence="2 3">LB39</strain>
    </source>
</reference>
<gene>
    <name evidence="2" type="ORF">DLJ59_02915</name>
</gene>
<dbReference type="AlphaFoldDB" id="A0A3N9X2U4"/>